<name>A0ABN6UYN8_9BACT</name>
<dbReference type="RefSeq" id="WP_286353915.1">
    <property type="nucleotide sequence ID" value="NZ_AP027079.1"/>
</dbReference>
<accession>A0ABN6UYN8</accession>
<dbReference type="EMBL" id="AP027079">
    <property type="protein sequence ID" value="BDU70197.1"/>
    <property type="molecule type" value="Genomic_DNA"/>
</dbReference>
<evidence type="ECO:0000313" key="5">
    <source>
        <dbReference type="EMBL" id="BDU70197.1"/>
    </source>
</evidence>
<evidence type="ECO:0000256" key="1">
    <source>
        <dbReference type="ARBA" id="ARBA00001947"/>
    </source>
</evidence>
<dbReference type="Proteomes" id="UP001242010">
    <property type="component" value="Chromosome"/>
</dbReference>
<dbReference type="Pfam" id="PF00246">
    <property type="entry name" value="Peptidase_M14"/>
    <property type="match status" value="1"/>
</dbReference>
<keyword evidence="6" id="KW-1185">Reference proteome</keyword>
<evidence type="ECO:0000256" key="3">
    <source>
        <dbReference type="PROSITE-ProRule" id="PRU01379"/>
    </source>
</evidence>
<protein>
    <recommendedName>
        <fullName evidence="4">Peptidase M14 domain-containing protein</fullName>
    </recommendedName>
</protein>
<feature type="active site" description="Proton donor/acceptor" evidence="3">
    <location>
        <position position="299"/>
    </location>
</feature>
<dbReference type="PANTHER" id="PTHR11705">
    <property type="entry name" value="PROTEASE FAMILY M14 CARBOXYPEPTIDASE A,B"/>
    <property type="match status" value="1"/>
</dbReference>
<dbReference type="Gene3D" id="3.40.630.10">
    <property type="entry name" value="Zn peptidases"/>
    <property type="match status" value="1"/>
</dbReference>
<organism evidence="5 6">
    <name type="scientific">Geothrix oryzae</name>
    <dbReference type="NCBI Taxonomy" id="2927975"/>
    <lineage>
        <taxon>Bacteria</taxon>
        <taxon>Pseudomonadati</taxon>
        <taxon>Acidobacteriota</taxon>
        <taxon>Holophagae</taxon>
        <taxon>Holophagales</taxon>
        <taxon>Holophagaceae</taxon>
        <taxon>Geothrix</taxon>
    </lineage>
</organism>
<dbReference type="PROSITE" id="PS52035">
    <property type="entry name" value="PEPTIDASE_M14"/>
    <property type="match status" value="1"/>
</dbReference>
<evidence type="ECO:0000256" key="2">
    <source>
        <dbReference type="ARBA" id="ARBA00005988"/>
    </source>
</evidence>
<dbReference type="InterPro" id="IPR000834">
    <property type="entry name" value="Peptidase_M14"/>
</dbReference>
<dbReference type="SUPFAM" id="SSF53187">
    <property type="entry name" value="Zn-dependent exopeptidases"/>
    <property type="match status" value="1"/>
</dbReference>
<sequence length="510" mass="55598">MSLLTRAEATRYEETSRHADVMAFIAGLEAKGDKRLHVTSFGVSPQGRELPLLVLSAHGVTTPGEARSLGRPVVLVISGIHAGEVEGKEGCLMLVRDLLDGKPGLDAGQILSDLTLVVVPLFNPDGNDAIDPGNRKLHLPKLTGQLGPDSGVGTRVNAAKINLNRDYLRQEGVEMRLLQTRVCQPWAPDLTIDNHATNGSVHRFSMTYDIPHTVESGRGEPIEYMRNRLLPPVTAALKANHGLDAGWYGNFVEDERALDADRDAEPGAPVREGWMTYPHHPRFGSNYRGLTSRMDLLLECYSYIPFSERVRTAYAFMLETLKHVAAHRDEVLQTVTESQTPRERIAVRYGLERFDRPVEILTRTPRTLEGAPSTVTIPHLGRFVGTTVVDRPAAYLVPPSVAAHLRQHGLSLQEALGAFEVEVPLVEALGSEEGRAILEAAAVGELSVSWRRGPRKAPAGWSLVPTDQPLGAVAAYLCEAESDDGAVENGLLPVPALGEELALWRVPNLG</sequence>
<evidence type="ECO:0000313" key="6">
    <source>
        <dbReference type="Proteomes" id="UP001242010"/>
    </source>
</evidence>
<comment type="cofactor">
    <cofactor evidence="1">
        <name>Zn(2+)</name>
        <dbReference type="ChEBI" id="CHEBI:29105"/>
    </cofactor>
</comment>
<feature type="domain" description="Peptidase M14" evidence="4">
    <location>
        <begin position="8"/>
        <end position="321"/>
    </location>
</feature>
<dbReference type="CDD" id="cd06241">
    <property type="entry name" value="M14-like"/>
    <property type="match status" value="1"/>
</dbReference>
<dbReference type="PANTHER" id="PTHR11705:SF145">
    <property type="entry name" value="PEPTIDASE M14 CARBOXYPEPTIDASE A DOMAIN-CONTAINING PROTEIN"/>
    <property type="match status" value="1"/>
</dbReference>
<gene>
    <name evidence="5" type="ORF">GETHOR_22980</name>
</gene>
<reference evidence="6" key="1">
    <citation type="journal article" date="2023" name="Int. J. Syst. Evol. Microbiol.">
        <title>Mesoterricola silvestris gen. nov., sp. nov., Mesoterricola sediminis sp. nov., Geothrix oryzae sp. nov., Geothrix edaphica sp. nov., Geothrix rubra sp. nov., and Geothrix limicola sp. nov., six novel members of Acidobacteriota isolated from soils.</title>
        <authorList>
            <person name="Itoh H."/>
            <person name="Sugisawa Y."/>
            <person name="Mise K."/>
            <person name="Xu Z."/>
            <person name="Kuniyasu M."/>
            <person name="Ushijima N."/>
            <person name="Kawano K."/>
            <person name="Kobayashi E."/>
            <person name="Shiratori Y."/>
            <person name="Masuda Y."/>
            <person name="Senoo K."/>
        </authorList>
    </citation>
    <scope>NUCLEOTIDE SEQUENCE [LARGE SCALE GENOMIC DNA]</scope>
    <source>
        <strain evidence="6">Red222</strain>
    </source>
</reference>
<proteinExistence type="inferred from homology"/>
<comment type="similarity">
    <text evidence="2 3">Belongs to the peptidase M14 family.</text>
</comment>
<evidence type="ECO:0000259" key="4">
    <source>
        <dbReference type="PROSITE" id="PS52035"/>
    </source>
</evidence>
<dbReference type="SMART" id="SM00631">
    <property type="entry name" value="Zn_pept"/>
    <property type="match status" value="1"/>
</dbReference>